<dbReference type="Proteomes" id="UP000319897">
    <property type="component" value="Unassembled WGS sequence"/>
</dbReference>
<dbReference type="EMBL" id="VFSU01000016">
    <property type="protein sequence ID" value="TPE62839.1"/>
    <property type="molecule type" value="Genomic_DNA"/>
</dbReference>
<dbReference type="AlphaFoldDB" id="A0A501XR15"/>
<evidence type="ECO:0000256" key="1">
    <source>
        <dbReference type="SAM" id="Phobius"/>
    </source>
</evidence>
<accession>A0A501XR15</accession>
<comment type="caution">
    <text evidence="2">The sequence shown here is derived from an EMBL/GenBank/DDBJ whole genome shotgun (WGS) entry which is preliminary data.</text>
</comment>
<feature type="transmembrane region" description="Helical" evidence="1">
    <location>
        <begin position="44"/>
        <end position="63"/>
    </location>
</feature>
<gene>
    <name evidence="2" type="ORF">FJQ54_04775</name>
</gene>
<keyword evidence="1" id="KW-0812">Transmembrane</keyword>
<organism evidence="2 3">
    <name type="scientific">Sandaracinobacter neustonicus</name>
    <dbReference type="NCBI Taxonomy" id="1715348"/>
    <lineage>
        <taxon>Bacteria</taxon>
        <taxon>Pseudomonadati</taxon>
        <taxon>Pseudomonadota</taxon>
        <taxon>Alphaproteobacteria</taxon>
        <taxon>Sphingomonadales</taxon>
        <taxon>Sphingosinicellaceae</taxon>
        <taxon>Sandaracinobacter</taxon>
    </lineage>
</organism>
<evidence type="ECO:0000313" key="3">
    <source>
        <dbReference type="Proteomes" id="UP000319897"/>
    </source>
</evidence>
<feature type="transmembrane region" description="Helical" evidence="1">
    <location>
        <begin position="12"/>
        <end position="32"/>
    </location>
</feature>
<sequence length="68" mass="7282">MAERDPAEARLWLMTLVRLAGLLTVFGGMWLVGRAPETGGPMGGGLMLMAAGAIIVLFGPRALKTRWK</sequence>
<keyword evidence="1" id="KW-1133">Transmembrane helix</keyword>
<dbReference type="RefSeq" id="WP_140927278.1">
    <property type="nucleotide sequence ID" value="NZ_VFSU01000016.1"/>
</dbReference>
<protein>
    <submittedName>
        <fullName evidence="2">Uncharacterized protein</fullName>
    </submittedName>
</protein>
<proteinExistence type="predicted"/>
<name>A0A501XR15_9SPHN</name>
<reference evidence="2 3" key="1">
    <citation type="submission" date="2019-06" db="EMBL/GenBank/DDBJ databases">
        <authorList>
            <person name="Lee I."/>
            <person name="Jang G.I."/>
            <person name="Hwang C.Y."/>
        </authorList>
    </citation>
    <scope>NUCLEOTIDE SEQUENCE [LARGE SCALE GENOMIC DNA]</scope>
    <source>
        <strain evidence="2 3">PAMC 28131</strain>
    </source>
</reference>
<keyword evidence="1" id="KW-0472">Membrane</keyword>
<evidence type="ECO:0000313" key="2">
    <source>
        <dbReference type="EMBL" id="TPE62839.1"/>
    </source>
</evidence>
<keyword evidence="3" id="KW-1185">Reference proteome</keyword>